<protein>
    <submittedName>
        <fullName evidence="2">Putative monovalent cation/H+ antiporter subunit A</fullName>
    </submittedName>
</protein>
<keyword evidence="1" id="KW-0812">Transmembrane</keyword>
<keyword evidence="1" id="KW-1133">Transmembrane helix</keyword>
<keyword evidence="1" id="KW-0472">Membrane</keyword>
<accession>F4GZ85</accession>
<reference evidence="2 3" key="1">
    <citation type="submission" date="2011-04" db="EMBL/GenBank/DDBJ databases">
        <title>Complete sequence of Cellulomonas fimi ATCC 484.</title>
        <authorList>
            <consortium name="US DOE Joint Genome Institute"/>
            <person name="Lucas S."/>
            <person name="Han J."/>
            <person name="Lapidus A."/>
            <person name="Cheng J.-F."/>
            <person name="Goodwin L."/>
            <person name="Pitluck S."/>
            <person name="Peters L."/>
            <person name="Chertkov O."/>
            <person name="Detter J.C."/>
            <person name="Han C."/>
            <person name="Tapia R."/>
            <person name="Land M."/>
            <person name="Hauser L."/>
            <person name="Kyrpides N."/>
            <person name="Ivanova N."/>
            <person name="Ovchinnikova G."/>
            <person name="Pagani I."/>
            <person name="Mead D."/>
            <person name="Brumm P."/>
            <person name="Woyke T."/>
        </authorList>
    </citation>
    <scope>NUCLEOTIDE SEQUENCE [LARGE SCALE GENOMIC DNA]</scope>
    <source>
        <strain evidence="3">ATCC 484 / DSM 20113 / JCM 1341 / NBRC 15513 / NCIMB 8980 / NCTC 7547</strain>
    </source>
</reference>
<dbReference type="AlphaFoldDB" id="F4GZ85"/>
<feature type="transmembrane region" description="Helical" evidence="1">
    <location>
        <begin position="29"/>
        <end position="49"/>
    </location>
</feature>
<dbReference type="HOGENOM" id="CLU_3115938_0_0_11"/>
<dbReference type="KEGG" id="cfi:Celf_3084"/>
<evidence type="ECO:0000313" key="2">
    <source>
        <dbReference type="EMBL" id="AEE47201.1"/>
    </source>
</evidence>
<dbReference type="EMBL" id="CP002666">
    <property type="protein sequence ID" value="AEE47201.1"/>
    <property type="molecule type" value="Genomic_DNA"/>
</dbReference>
<keyword evidence="3" id="KW-1185">Reference proteome</keyword>
<name>F4GZ85_CELFA</name>
<sequence>MLEEYRQHMPPAAVGARIATSFTRPGGVAIGWLVAEGVVAGSGVLLVVLG</sequence>
<proteinExistence type="predicted"/>
<dbReference type="Proteomes" id="UP000008460">
    <property type="component" value="Chromosome"/>
</dbReference>
<evidence type="ECO:0000256" key="1">
    <source>
        <dbReference type="SAM" id="Phobius"/>
    </source>
</evidence>
<evidence type="ECO:0000313" key="3">
    <source>
        <dbReference type="Proteomes" id="UP000008460"/>
    </source>
</evidence>
<gene>
    <name evidence="2" type="ordered locus">Celf_3084</name>
</gene>
<dbReference type="RefSeq" id="WP_013772227.1">
    <property type="nucleotide sequence ID" value="NC_015514.1"/>
</dbReference>
<organism evidence="2 3">
    <name type="scientific">Cellulomonas fimi (strain ATCC 484 / DSM 20113 / JCM 1341 / CCUG 24087 / LMG 16345 / NBRC 15513 / NCIMB 8980 / NCTC 7547 / NRS-133)</name>
    <dbReference type="NCBI Taxonomy" id="590998"/>
    <lineage>
        <taxon>Bacteria</taxon>
        <taxon>Bacillati</taxon>
        <taxon>Actinomycetota</taxon>
        <taxon>Actinomycetes</taxon>
        <taxon>Micrococcales</taxon>
        <taxon>Cellulomonadaceae</taxon>
        <taxon>Cellulomonas</taxon>
    </lineage>
</organism>